<keyword evidence="3" id="KW-1185">Reference proteome</keyword>
<dbReference type="GO" id="GO:0051213">
    <property type="term" value="F:dioxygenase activity"/>
    <property type="evidence" value="ECO:0007669"/>
    <property type="project" value="UniProtKB-KW"/>
</dbReference>
<dbReference type="EMBL" id="QJVC01000012">
    <property type="protein sequence ID" value="PYI38084.1"/>
    <property type="molecule type" value="Genomic_DNA"/>
</dbReference>
<dbReference type="InterPro" id="IPR029068">
    <property type="entry name" value="Glyas_Bleomycin-R_OHBP_Dase"/>
</dbReference>
<keyword evidence="2" id="KW-0560">Oxidoreductase</keyword>
<comment type="caution">
    <text evidence="2">The sequence shown here is derived from an EMBL/GenBank/DDBJ whole genome shotgun (WGS) entry which is preliminary data.</text>
</comment>
<protein>
    <submittedName>
        <fullName evidence="2">Dioxygenase</fullName>
    </submittedName>
</protein>
<organism evidence="2 3">
    <name type="scientific">Arthrobacter psychrolactophilus</name>
    <dbReference type="NCBI Taxonomy" id="92442"/>
    <lineage>
        <taxon>Bacteria</taxon>
        <taxon>Bacillati</taxon>
        <taxon>Actinomycetota</taxon>
        <taxon>Actinomycetes</taxon>
        <taxon>Micrococcales</taxon>
        <taxon>Micrococcaceae</taxon>
        <taxon>Arthrobacter</taxon>
    </lineage>
</organism>
<gene>
    <name evidence="2" type="ORF">CVS30_11905</name>
</gene>
<evidence type="ECO:0000313" key="3">
    <source>
        <dbReference type="Proteomes" id="UP000247980"/>
    </source>
</evidence>
<keyword evidence="2" id="KW-0223">Dioxygenase</keyword>
<accession>A0A2V5IVC9</accession>
<proteinExistence type="predicted"/>
<dbReference type="Proteomes" id="UP000247980">
    <property type="component" value="Unassembled WGS sequence"/>
</dbReference>
<dbReference type="SUPFAM" id="SSF54593">
    <property type="entry name" value="Glyoxalase/Bleomycin resistance protein/Dihydroxybiphenyl dioxygenase"/>
    <property type="match status" value="1"/>
</dbReference>
<feature type="domain" description="VOC" evidence="1">
    <location>
        <begin position="5"/>
        <end position="133"/>
    </location>
</feature>
<dbReference type="InterPro" id="IPR004360">
    <property type="entry name" value="Glyas_Fos-R_dOase_dom"/>
</dbReference>
<dbReference type="OrthoDB" id="4548523at2"/>
<evidence type="ECO:0000259" key="1">
    <source>
        <dbReference type="PROSITE" id="PS51819"/>
    </source>
</evidence>
<reference evidence="2 3" key="1">
    <citation type="submission" date="2018-05" db="EMBL/GenBank/DDBJ databases">
        <title>Genetic diversity of glacier-inhabiting Cryobacterium bacteria in China and description of Cryobacterium mengkeensis sp. nov. and Arthrobacter glacialis sp. nov.</title>
        <authorList>
            <person name="Liu Q."/>
            <person name="Xin Y.-H."/>
        </authorList>
    </citation>
    <scope>NUCLEOTIDE SEQUENCE [LARGE SCALE GENOMIC DNA]</scope>
    <source>
        <strain evidence="2 3">B7</strain>
    </source>
</reference>
<dbReference type="RefSeq" id="WP_110485551.1">
    <property type="nucleotide sequence ID" value="NZ_QJVC01000012.1"/>
</dbReference>
<dbReference type="Pfam" id="PF00903">
    <property type="entry name" value="Glyoxalase"/>
    <property type="match status" value="1"/>
</dbReference>
<dbReference type="InterPro" id="IPR037523">
    <property type="entry name" value="VOC_core"/>
</dbReference>
<dbReference type="PROSITE" id="PS51819">
    <property type="entry name" value="VOC"/>
    <property type="match status" value="1"/>
</dbReference>
<dbReference type="Gene3D" id="3.10.180.10">
    <property type="entry name" value="2,3-Dihydroxybiphenyl 1,2-Dioxygenase, domain 1"/>
    <property type="match status" value="1"/>
</dbReference>
<evidence type="ECO:0000313" key="2">
    <source>
        <dbReference type="EMBL" id="PYI38084.1"/>
    </source>
</evidence>
<name>A0A2V5IVC9_9MICC</name>
<sequence length="146" mass="15647">MSLRGLSTLNFWADDVAAAAAWYSEFLGIEPYFERSGPDGSPTYVEFRIGDYLHELGIIDSRYRPAPAAANSVAGEPSGAIMYWHVDDLAGTVERLLARGAAEHQPITARGDSGFVTASVVDPFGNVLGVMSNPHYLAVLASLKDA</sequence>
<dbReference type="AlphaFoldDB" id="A0A2V5IVC9"/>